<dbReference type="Pfam" id="PF16913">
    <property type="entry name" value="PUNUT"/>
    <property type="match status" value="1"/>
</dbReference>
<dbReference type="InterPro" id="IPR030182">
    <property type="entry name" value="PUP_plant"/>
</dbReference>
<evidence type="ECO:0000256" key="6">
    <source>
        <dbReference type="ARBA" id="ARBA00023136"/>
    </source>
</evidence>
<protein>
    <submittedName>
        <fullName evidence="8">Uncharacterized protein</fullName>
    </submittedName>
</protein>
<dbReference type="OrthoDB" id="10517179at2759"/>
<dbReference type="GO" id="GO:0005345">
    <property type="term" value="F:purine nucleobase transmembrane transporter activity"/>
    <property type="evidence" value="ECO:0007669"/>
    <property type="project" value="UniProtKB-ARBA"/>
</dbReference>
<feature type="transmembrane region" description="Helical" evidence="7">
    <location>
        <begin position="31"/>
        <end position="52"/>
    </location>
</feature>
<dbReference type="GO" id="GO:0016020">
    <property type="term" value="C:membrane"/>
    <property type="evidence" value="ECO:0007669"/>
    <property type="project" value="UniProtKB-SubCell"/>
</dbReference>
<sequence>MSNALNIEGATTLEEAALTQNIPNTKKNIDWPLLLLSCTFLAIGTIGGPLLTRLYYVHAGDDRIWFATSMLQTAGFPVLSLPSLFSSYNLNAKALNFLCSSWSSSCSF</sequence>
<keyword evidence="3" id="KW-0813">Transport</keyword>
<evidence type="ECO:0000256" key="5">
    <source>
        <dbReference type="ARBA" id="ARBA00022989"/>
    </source>
</evidence>
<dbReference type="PANTHER" id="PTHR31376:SF105">
    <property type="entry name" value="PURINE PERMEASE-RELATED"/>
    <property type="match status" value="1"/>
</dbReference>
<dbReference type="EMBL" id="JADFTS010000004">
    <property type="protein sequence ID" value="KAF9609899.1"/>
    <property type="molecule type" value="Genomic_DNA"/>
</dbReference>
<proteinExistence type="inferred from homology"/>
<keyword evidence="4 7" id="KW-0812">Transmembrane</keyword>
<dbReference type="AlphaFoldDB" id="A0A835I3G0"/>
<organism evidence="8 9">
    <name type="scientific">Coptis chinensis</name>
    <dbReference type="NCBI Taxonomy" id="261450"/>
    <lineage>
        <taxon>Eukaryota</taxon>
        <taxon>Viridiplantae</taxon>
        <taxon>Streptophyta</taxon>
        <taxon>Embryophyta</taxon>
        <taxon>Tracheophyta</taxon>
        <taxon>Spermatophyta</taxon>
        <taxon>Magnoliopsida</taxon>
        <taxon>Ranunculales</taxon>
        <taxon>Ranunculaceae</taxon>
        <taxon>Coptidoideae</taxon>
        <taxon>Coptis</taxon>
    </lineage>
</organism>
<dbReference type="Proteomes" id="UP000631114">
    <property type="component" value="Unassembled WGS sequence"/>
</dbReference>
<evidence type="ECO:0000313" key="9">
    <source>
        <dbReference type="Proteomes" id="UP000631114"/>
    </source>
</evidence>
<evidence type="ECO:0000256" key="7">
    <source>
        <dbReference type="SAM" id="Phobius"/>
    </source>
</evidence>
<evidence type="ECO:0000256" key="3">
    <source>
        <dbReference type="ARBA" id="ARBA00022448"/>
    </source>
</evidence>
<keyword evidence="9" id="KW-1185">Reference proteome</keyword>
<evidence type="ECO:0000256" key="2">
    <source>
        <dbReference type="ARBA" id="ARBA00006213"/>
    </source>
</evidence>
<dbReference type="GO" id="GO:0015211">
    <property type="term" value="F:purine nucleoside transmembrane transporter activity"/>
    <property type="evidence" value="ECO:0007669"/>
    <property type="project" value="InterPro"/>
</dbReference>
<gene>
    <name evidence="8" type="ORF">IFM89_018984</name>
</gene>
<keyword evidence="6 7" id="KW-0472">Membrane</keyword>
<evidence type="ECO:0000256" key="4">
    <source>
        <dbReference type="ARBA" id="ARBA00022692"/>
    </source>
</evidence>
<keyword evidence="5 7" id="KW-1133">Transmembrane helix</keyword>
<evidence type="ECO:0000313" key="8">
    <source>
        <dbReference type="EMBL" id="KAF9609899.1"/>
    </source>
</evidence>
<reference evidence="8 9" key="1">
    <citation type="submission" date="2020-10" db="EMBL/GenBank/DDBJ databases">
        <title>The Coptis chinensis genome and diversification of protoberbering-type alkaloids.</title>
        <authorList>
            <person name="Wang B."/>
            <person name="Shu S."/>
            <person name="Song C."/>
            <person name="Liu Y."/>
        </authorList>
    </citation>
    <scope>NUCLEOTIDE SEQUENCE [LARGE SCALE GENOMIC DNA]</scope>
    <source>
        <strain evidence="8">HL-2020</strain>
        <tissue evidence="8">Leaf</tissue>
    </source>
</reference>
<accession>A0A835I3G0</accession>
<comment type="similarity">
    <text evidence="2">Belongs to the purine permeases (TC 2.A.7.14) family.</text>
</comment>
<feature type="transmembrane region" description="Helical" evidence="7">
    <location>
        <begin position="64"/>
        <end position="85"/>
    </location>
</feature>
<comment type="subcellular location">
    <subcellularLocation>
        <location evidence="1">Membrane</location>
    </subcellularLocation>
</comment>
<dbReference type="PANTHER" id="PTHR31376">
    <property type="entry name" value="OS09G0467300 PROTEIN-RELATED"/>
    <property type="match status" value="1"/>
</dbReference>
<evidence type="ECO:0000256" key="1">
    <source>
        <dbReference type="ARBA" id="ARBA00004370"/>
    </source>
</evidence>
<name>A0A835I3G0_9MAGN</name>
<comment type="caution">
    <text evidence="8">The sequence shown here is derived from an EMBL/GenBank/DDBJ whole genome shotgun (WGS) entry which is preliminary data.</text>
</comment>